<name>A0AAV8T2L7_9ROSI</name>
<sequence>MDSLKLVGAICMTCKNLRIVLRYEELGYVLDVPLPDPPVVDASDEDQKAYRKHLKDNDMATCIMLASMSPKLQKQHESMDAHTIVYHLRELFDEQARSERFETSRLLFTTKMTPGTSAVQYALKMNGYIERLVVLGFVMDYELSIDLILVGLSDSYSQFVLNYRMNQISTTIHELINLLKTAEQAIKKDSKAVLVVDSSS</sequence>
<gene>
    <name evidence="1" type="ORF">K2173_012649</name>
</gene>
<dbReference type="Proteomes" id="UP001159364">
    <property type="component" value="Linkage Group LG07"/>
</dbReference>
<evidence type="ECO:0000313" key="1">
    <source>
        <dbReference type="EMBL" id="KAJ8760364.1"/>
    </source>
</evidence>
<accession>A0AAV8T2L7</accession>
<reference evidence="1 2" key="1">
    <citation type="submission" date="2021-09" db="EMBL/GenBank/DDBJ databases">
        <title>Genomic insights and catalytic innovation underlie evolution of tropane alkaloids biosynthesis.</title>
        <authorList>
            <person name="Wang Y.-J."/>
            <person name="Tian T."/>
            <person name="Huang J.-P."/>
            <person name="Huang S.-X."/>
        </authorList>
    </citation>
    <scope>NUCLEOTIDE SEQUENCE [LARGE SCALE GENOMIC DNA]</scope>
    <source>
        <strain evidence="1">KIB-2018</strain>
        <tissue evidence="1">Leaf</tissue>
    </source>
</reference>
<dbReference type="AlphaFoldDB" id="A0AAV8T2L7"/>
<proteinExistence type="predicted"/>
<evidence type="ECO:0000313" key="2">
    <source>
        <dbReference type="Proteomes" id="UP001159364"/>
    </source>
</evidence>
<dbReference type="EMBL" id="JAIWQS010000007">
    <property type="protein sequence ID" value="KAJ8760364.1"/>
    <property type="molecule type" value="Genomic_DNA"/>
</dbReference>
<organism evidence="1 2">
    <name type="scientific">Erythroxylum novogranatense</name>
    <dbReference type="NCBI Taxonomy" id="1862640"/>
    <lineage>
        <taxon>Eukaryota</taxon>
        <taxon>Viridiplantae</taxon>
        <taxon>Streptophyta</taxon>
        <taxon>Embryophyta</taxon>
        <taxon>Tracheophyta</taxon>
        <taxon>Spermatophyta</taxon>
        <taxon>Magnoliopsida</taxon>
        <taxon>eudicotyledons</taxon>
        <taxon>Gunneridae</taxon>
        <taxon>Pentapetalae</taxon>
        <taxon>rosids</taxon>
        <taxon>fabids</taxon>
        <taxon>Malpighiales</taxon>
        <taxon>Erythroxylaceae</taxon>
        <taxon>Erythroxylum</taxon>
    </lineage>
</organism>
<keyword evidence="2" id="KW-1185">Reference proteome</keyword>
<dbReference type="Pfam" id="PF14223">
    <property type="entry name" value="Retrotran_gag_2"/>
    <property type="match status" value="1"/>
</dbReference>
<protein>
    <submittedName>
        <fullName evidence="1">Uncharacterized protein</fullName>
    </submittedName>
</protein>
<comment type="caution">
    <text evidence="1">The sequence shown here is derived from an EMBL/GenBank/DDBJ whole genome shotgun (WGS) entry which is preliminary data.</text>
</comment>